<reference evidence="1 2" key="1">
    <citation type="submission" date="2020-08" db="EMBL/GenBank/DDBJ databases">
        <title>Genome sequence of Diaphorobacter aerolatus KACC 16536T.</title>
        <authorList>
            <person name="Hyun D.-W."/>
            <person name="Bae J.-W."/>
        </authorList>
    </citation>
    <scope>NUCLEOTIDE SEQUENCE [LARGE SCALE GENOMIC DNA]</scope>
    <source>
        <strain evidence="1 2">KACC 16536</strain>
    </source>
</reference>
<dbReference type="AlphaFoldDB" id="A0A7H0GLI3"/>
<protein>
    <submittedName>
        <fullName evidence="1">Uncharacterized protein</fullName>
    </submittedName>
</protein>
<gene>
    <name evidence="1" type="ORF">H9K75_03195</name>
</gene>
<name>A0A7H0GLI3_9BURK</name>
<sequence length="69" mass="6771">MGAGDAFSAAYVAAIAQGLSVPRAMRNAHRCAAHMVGGAGVLARLADGRALAAWAAANDLPAVRGVPSA</sequence>
<dbReference type="SUPFAM" id="SSF53613">
    <property type="entry name" value="Ribokinase-like"/>
    <property type="match status" value="1"/>
</dbReference>
<accession>A0A7H0GLI3</accession>
<evidence type="ECO:0000313" key="1">
    <source>
        <dbReference type="EMBL" id="QNP49149.1"/>
    </source>
</evidence>
<evidence type="ECO:0000313" key="2">
    <source>
        <dbReference type="Proteomes" id="UP000516028"/>
    </source>
</evidence>
<dbReference type="InterPro" id="IPR029056">
    <property type="entry name" value="Ribokinase-like"/>
</dbReference>
<dbReference type="Proteomes" id="UP000516028">
    <property type="component" value="Chromosome"/>
</dbReference>
<dbReference type="Gene3D" id="3.40.1190.20">
    <property type="match status" value="1"/>
</dbReference>
<organism evidence="1 2">
    <name type="scientific">Diaphorobacter aerolatus</name>
    <dbReference type="NCBI Taxonomy" id="1288495"/>
    <lineage>
        <taxon>Bacteria</taxon>
        <taxon>Pseudomonadati</taxon>
        <taxon>Pseudomonadota</taxon>
        <taxon>Betaproteobacteria</taxon>
        <taxon>Burkholderiales</taxon>
        <taxon>Comamonadaceae</taxon>
        <taxon>Diaphorobacter</taxon>
    </lineage>
</organism>
<dbReference type="GO" id="GO:0003824">
    <property type="term" value="F:catalytic activity"/>
    <property type="evidence" value="ECO:0007669"/>
    <property type="project" value="UniProtKB-ARBA"/>
</dbReference>
<dbReference type="KEGG" id="daer:H9K75_03195"/>
<dbReference type="EMBL" id="CP060783">
    <property type="protein sequence ID" value="QNP49149.1"/>
    <property type="molecule type" value="Genomic_DNA"/>
</dbReference>
<keyword evidence="2" id="KW-1185">Reference proteome</keyword>
<proteinExistence type="predicted"/>